<evidence type="ECO:0000256" key="4">
    <source>
        <dbReference type="ARBA" id="ARBA00022840"/>
    </source>
</evidence>
<dbReference type="Gene3D" id="3.30.420.40">
    <property type="match status" value="3"/>
</dbReference>
<evidence type="ECO:0000256" key="6">
    <source>
        <dbReference type="ARBA" id="ARBA00023458"/>
    </source>
</evidence>
<reference evidence="7" key="1">
    <citation type="journal article" date="2015" name="Nature">
        <title>Complex archaea that bridge the gap between prokaryotes and eukaryotes.</title>
        <authorList>
            <person name="Spang A."/>
            <person name="Saw J.H."/>
            <person name="Jorgensen S.L."/>
            <person name="Zaremba-Niedzwiedzka K."/>
            <person name="Martijn J."/>
            <person name="Lind A.E."/>
            <person name="van Eijk R."/>
            <person name="Schleper C."/>
            <person name="Guy L."/>
            <person name="Ettema T.J."/>
        </authorList>
    </citation>
    <scope>NUCLEOTIDE SEQUENCE</scope>
</reference>
<dbReference type="AlphaFoldDB" id="A0A0F9JVT9"/>
<dbReference type="GO" id="GO:0000902">
    <property type="term" value="P:cell morphogenesis"/>
    <property type="evidence" value="ECO:0007669"/>
    <property type="project" value="InterPro"/>
</dbReference>
<sequence>MLLKKVISIDLGTNGVRCYLKGKGIVVDEPAIVAVNNRTNKMVAVGRSAKTMLDRTPSHINALRPINHGVIADFDMAKEMMRVFLRRSVFPWSFFTDIVATVPTNLTEVERKSVVDLFKENGASRVYLLEQPLAAAFSNRLDIYRPTAYLIVDIGAGTTDMAIMSMNGIVVSKRLKVAGDYFNHEIIKGVREELQMYIGEPTAEDIKLAVGSAIPLTGERLDITVRGRDVASGLPREVVVKDTIVRSWISPGLENIEDALHDLIEVTPPELVGDIYKNGIYLCGGGSLLRGIDELFKKNVGVDVTIMDEPLTCVVRGSGMIAENLSDHKHLVDTAVVLGDPRT</sequence>
<keyword evidence="2" id="KW-0963">Cytoplasm</keyword>
<proteinExistence type="inferred from homology"/>
<evidence type="ECO:0000256" key="5">
    <source>
        <dbReference type="ARBA" id="ARBA00022960"/>
    </source>
</evidence>
<comment type="similarity">
    <text evidence="6">Belongs to the FtsA/MreB family.</text>
</comment>
<evidence type="ECO:0000256" key="2">
    <source>
        <dbReference type="ARBA" id="ARBA00022490"/>
    </source>
</evidence>
<dbReference type="InterPro" id="IPR056546">
    <property type="entry name" value="MreB_MamK-like"/>
</dbReference>
<protein>
    <recommendedName>
        <fullName evidence="8">Cell shape-determining protein MreB</fullName>
    </recommendedName>
</protein>
<dbReference type="CDD" id="cd10225">
    <property type="entry name" value="ASKHA_NBD_MreB-like"/>
    <property type="match status" value="1"/>
</dbReference>
<dbReference type="PANTHER" id="PTHR42749">
    <property type="entry name" value="CELL SHAPE-DETERMINING PROTEIN MREB"/>
    <property type="match status" value="1"/>
</dbReference>
<evidence type="ECO:0000313" key="7">
    <source>
        <dbReference type="EMBL" id="KKM73934.1"/>
    </source>
</evidence>
<keyword evidence="5" id="KW-0133">Cell shape</keyword>
<accession>A0A0F9JVT9</accession>
<dbReference type="GO" id="GO:0005524">
    <property type="term" value="F:ATP binding"/>
    <property type="evidence" value="ECO:0007669"/>
    <property type="project" value="UniProtKB-KW"/>
</dbReference>
<dbReference type="PANTHER" id="PTHR42749:SF1">
    <property type="entry name" value="CELL SHAPE-DETERMINING PROTEIN MREB"/>
    <property type="match status" value="1"/>
</dbReference>
<dbReference type="InterPro" id="IPR004753">
    <property type="entry name" value="MreB"/>
</dbReference>
<dbReference type="GO" id="GO:0005737">
    <property type="term" value="C:cytoplasm"/>
    <property type="evidence" value="ECO:0007669"/>
    <property type="project" value="UniProtKB-SubCell"/>
</dbReference>
<keyword evidence="3" id="KW-0547">Nucleotide-binding</keyword>
<evidence type="ECO:0000256" key="1">
    <source>
        <dbReference type="ARBA" id="ARBA00004496"/>
    </source>
</evidence>
<dbReference type="SUPFAM" id="SSF53067">
    <property type="entry name" value="Actin-like ATPase domain"/>
    <property type="match status" value="2"/>
</dbReference>
<dbReference type="InterPro" id="IPR004000">
    <property type="entry name" value="Actin"/>
</dbReference>
<dbReference type="InterPro" id="IPR043129">
    <property type="entry name" value="ATPase_NBD"/>
</dbReference>
<name>A0A0F9JVT9_9ZZZZ</name>
<dbReference type="PRINTS" id="PR01652">
    <property type="entry name" value="SHAPEPROTEIN"/>
</dbReference>
<gene>
    <name evidence="7" type="ORF">LCGC14_1405420</name>
</gene>
<organism evidence="7">
    <name type="scientific">marine sediment metagenome</name>
    <dbReference type="NCBI Taxonomy" id="412755"/>
    <lineage>
        <taxon>unclassified sequences</taxon>
        <taxon>metagenomes</taxon>
        <taxon>ecological metagenomes</taxon>
    </lineage>
</organism>
<dbReference type="SMART" id="SM00268">
    <property type="entry name" value="ACTIN"/>
    <property type="match status" value="1"/>
</dbReference>
<comment type="subcellular location">
    <subcellularLocation>
        <location evidence="1">Cytoplasm</location>
    </subcellularLocation>
</comment>
<keyword evidence="4" id="KW-0067">ATP-binding</keyword>
<comment type="caution">
    <text evidence="7">The sequence shown here is derived from an EMBL/GenBank/DDBJ whole genome shotgun (WGS) entry which is preliminary data.</text>
</comment>
<dbReference type="HAMAP" id="MF_02207">
    <property type="entry name" value="MreB"/>
    <property type="match status" value="1"/>
</dbReference>
<dbReference type="Pfam" id="PF06723">
    <property type="entry name" value="MreB_Mbl"/>
    <property type="match status" value="1"/>
</dbReference>
<evidence type="ECO:0000256" key="3">
    <source>
        <dbReference type="ARBA" id="ARBA00022741"/>
    </source>
</evidence>
<evidence type="ECO:0008006" key="8">
    <source>
        <dbReference type="Google" id="ProtNLM"/>
    </source>
</evidence>
<dbReference type="GO" id="GO:0008360">
    <property type="term" value="P:regulation of cell shape"/>
    <property type="evidence" value="ECO:0007669"/>
    <property type="project" value="UniProtKB-KW"/>
</dbReference>
<dbReference type="NCBIfam" id="NF010539">
    <property type="entry name" value="PRK13927.1"/>
    <property type="match status" value="1"/>
</dbReference>
<dbReference type="EMBL" id="LAZR01009221">
    <property type="protein sequence ID" value="KKM73934.1"/>
    <property type="molecule type" value="Genomic_DNA"/>
</dbReference>